<dbReference type="GO" id="GO:0016020">
    <property type="term" value="C:membrane"/>
    <property type="evidence" value="ECO:0007669"/>
    <property type="project" value="GOC"/>
</dbReference>
<proteinExistence type="predicted"/>
<protein>
    <submittedName>
        <fullName evidence="1">UDP-2,4-diacetamido-2,4, 6-trideoxy-beta-L-altropyranose hydrolase</fullName>
        <ecNumber evidence="1">3.6.1.57</ecNumber>
    </submittedName>
</protein>
<name>A0A6B4FSC9_CLOBO</name>
<dbReference type="Gene3D" id="3.40.50.11190">
    <property type="match status" value="1"/>
</dbReference>
<dbReference type="InterPro" id="IPR020023">
    <property type="entry name" value="PseG"/>
</dbReference>
<comment type="caution">
    <text evidence="1">The sequence shown here is derived from an EMBL/GenBank/DDBJ whole genome shotgun (WGS) entry which is preliminary data.</text>
</comment>
<sequence length="324" mass="36755">MNICIRADGGNTIGMGHIMRTLVIAQKLKENNNVFYACRMDDSLSDKYKLGIEKVESEGFNVITLNENNLKTEVKDIKADCIITDSYDVDEGYFNILKKHFKISGCLDDEKICNYFNVDFLINQNMYAADLNYNVNLDTELMLGNKYIILRDEFRNLKKKEIKKNIENIMITLGGGDNDNLTEAIIKSLVKLKNVVLHIVVGPAFKYMENLKKYQSSNVKLYFNANMAKIMRECDIAVASCGTTLYELAAMGVPTVGLVVAKNQTLAAETMDAKGIIKYSDLKKIYEDIAHLSYEKRKYMSFNGYNIVDGMGVNRIVEVIERIL</sequence>
<dbReference type="Proteomes" id="UP000486903">
    <property type="component" value="Unassembled WGS sequence"/>
</dbReference>
<keyword evidence="1" id="KW-0378">Hydrolase</keyword>
<dbReference type="GO" id="GO:0009245">
    <property type="term" value="P:lipid A biosynthetic process"/>
    <property type="evidence" value="ECO:0007669"/>
    <property type="project" value="InterPro"/>
</dbReference>
<dbReference type="InterPro" id="IPR003835">
    <property type="entry name" value="Glyco_trans_19"/>
</dbReference>
<dbReference type="SUPFAM" id="SSF53756">
    <property type="entry name" value="UDP-Glycosyltransferase/glycogen phosphorylase"/>
    <property type="match status" value="1"/>
</dbReference>
<dbReference type="RefSeq" id="WP_003369858.1">
    <property type="nucleotide sequence ID" value="NZ_CP010520.1"/>
</dbReference>
<gene>
    <name evidence="1" type="primary">pseG</name>
    <name evidence="1" type="ORF">FDG31_06580</name>
</gene>
<dbReference type="AlphaFoldDB" id="A0A6B4FSC9"/>
<dbReference type="EMBL" id="SXFB01000003">
    <property type="protein sequence ID" value="NFV25839.1"/>
    <property type="molecule type" value="Genomic_DNA"/>
</dbReference>
<dbReference type="EC" id="3.6.1.57" evidence="1"/>
<accession>A0A6B4FSC9</accession>
<dbReference type="PANTHER" id="PTHR21015:SF22">
    <property type="entry name" value="GLYCOSYLTRANSFERASE"/>
    <property type="match status" value="1"/>
</dbReference>
<evidence type="ECO:0000313" key="1">
    <source>
        <dbReference type="EMBL" id="NFV25839.1"/>
    </source>
</evidence>
<reference evidence="1 2" key="1">
    <citation type="submission" date="2019-04" db="EMBL/GenBank/DDBJ databases">
        <title>Genome sequencing of Clostridium botulinum Groups I-IV and Clostridium butyricum.</title>
        <authorList>
            <person name="Brunt J."/>
            <person name="Van Vliet A.H.M."/>
            <person name="Stringer S.C."/>
            <person name="Carter A.T."/>
            <person name="Peck M.W."/>
        </authorList>
    </citation>
    <scope>NUCLEOTIDE SEQUENCE [LARGE SCALE GENOMIC DNA]</scope>
    <source>
        <strain evidence="1 2">BL81</strain>
    </source>
</reference>
<organism evidence="1 2">
    <name type="scientific">Clostridium botulinum</name>
    <dbReference type="NCBI Taxonomy" id="1491"/>
    <lineage>
        <taxon>Bacteria</taxon>
        <taxon>Bacillati</taxon>
        <taxon>Bacillota</taxon>
        <taxon>Clostridia</taxon>
        <taxon>Eubacteriales</taxon>
        <taxon>Clostridiaceae</taxon>
        <taxon>Clostridium</taxon>
    </lineage>
</organism>
<dbReference type="GO" id="GO:0008915">
    <property type="term" value="F:lipid-A-disaccharide synthase activity"/>
    <property type="evidence" value="ECO:0007669"/>
    <property type="project" value="InterPro"/>
</dbReference>
<dbReference type="Gene3D" id="3.40.50.2000">
    <property type="entry name" value="Glycogen Phosphorylase B"/>
    <property type="match status" value="1"/>
</dbReference>
<evidence type="ECO:0000313" key="2">
    <source>
        <dbReference type="Proteomes" id="UP000486903"/>
    </source>
</evidence>
<dbReference type="PANTHER" id="PTHR21015">
    <property type="entry name" value="UDP-N-ACETYLGLUCOSAMINE--N-ACETYLMURAMYL-(PENTAPEPTIDE) PYROPHOSPHORYL-UNDECAPRENOL N-ACETYLGLUCOSAMINE TRANSFERASE 1"/>
    <property type="match status" value="1"/>
</dbReference>
<dbReference type="Pfam" id="PF02684">
    <property type="entry name" value="LpxB"/>
    <property type="match status" value="1"/>
</dbReference>
<dbReference type="NCBIfam" id="TIGR03590">
    <property type="entry name" value="PseG"/>
    <property type="match status" value="1"/>
</dbReference>
<dbReference type="GO" id="GO:0016787">
    <property type="term" value="F:hydrolase activity"/>
    <property type="evidence" value="ECO:0007669"/>
    <property type="project" value="UniProtKB-KW"/>
</dbReference>